<dbReference type="EMBL" id="FOBN01000015">
    <property type="protein sequence ID" value="SEM39001.1"/>
    <property type="molecule type" value="Genomic_DNA"/>
</dbReference>
<dbReference type="STRING" id="97481.SAMN05444853_11527"/>
<sequence length="181" mass="19788">MKNITKFSVVALLSVLLMGCDQLSSIGASTNATSEQVAVDAKTEFQQLISLDNEFNPALDAVQQKIVLANKNQDKEALQSASNEFFSVMKDAIQKYKGMSIQDTAVKSLRDKMVTVLEQTIDFTKSAQQAKTDEAKKAAMEKRESLIVNAQGLQKMQNDLAVKFGLIQNTPAPQNAEEAAK</sequence>
<name>A0A1H7XZ75_9PAST</name>
<protein>
    <recommendedName>
        <fullName evidence="7">Lipoprotein</fullName>
    </recommendedName>
</protein>
<feature type="chain" id="PRO_5044559054" description="Lipoprotein" evidence="1">
    <location>
        <begin position="24"/>
        <end position="181"/>
    </location>
</feature>
<accession>A0A1H7XZ75</accession>
<evidence type="ECO:0000313" key="4">
    <source>
        <dbReference type="EMBL" id="SEM39001.1"/>
    </source>
</evidence>
<feature type="signal peptide" evidence="1">
    <location>
        <begin position="1"/>
        <end position="23"/>
    </location>
</feature>
<dbReference type="EMBL" id="JASAVS010000015">
    <property type="protein sequence ID" value="MDP8085735.1"/>
    <property type="molecule type" value="Genomic_DNA"/>
</dbReference>
<evidence type="ECO:0000313" key="5">
    <source>
        <dbReference type="Proteomes" id="UP000198883"/>
    </source>
</evidence>
<dbReference type="EMBL" id="JASAYT010000016">
    <property type="protein sequence ID" value="MDP8174995.1"/>
    <property type="molecule type" value="Genomic_DNA"/>
</dbReference>
<dbReference type="Proteomes" id="UP000198883">
    <property type="component" value="Unassembled WGS sequence"/>
</dbReference>
<proteinExistence type="predicted"/>
<evidence type="ECO:0000313" key="3">
    <source>
        <dbReference type="EMBL" id="MDP8174995.1"/>
    </source>
</evidence>
<evidence type="ECO:0008006" key="7">
    <source>
        <dbReference type="Google" id="ProtNLM"/>
    </source>
</evidence>
<reference evidence="3" key="4">
    <citation type="journal article" date="2023" name="Front. Microbiol.">
        <title>Phylogeography and host specificity of Pasteurellaceae pathogenic to sea-farmed fish in the north-east Atlantic.</title>
        <authorList>
            <person name="Gulla S."/>
            <person name="Colquhoun D.J."/>
            <person name="Olsen A.B."/>
            <person name="Spilsberg B."/>
            <person name="Lagesen K."/>
            <person name="Aakesson C.P."/>
            <person name="Strom S."/>
            <person name="Manji F."/>
            <person name="Birkbeck T.H."/>
            <person name="Nilsen H.K."/>
        </authorList>
    </citation>
    <scope>NUCLEOTIDE SEQUENCE</scope>
    <source>
        <strain evidence="3">98B1</strain>
    </source>
</reference>
<reference evidence="4" key="2">
    <citation type="submission" date="2016-10" db="EMBL/GenBank/DDBJ databases">
        <authorList>
            <person name="de Groot N.N."/>
        </authorList>
    </citation>
    <scope>NUCLEOTIDE SEQUENCE [LARGE SCALE GENOMIC DNA]</scope>
    <source>
        <strain evidence="4">DSM 24204</strain>
    </source>
</reference>
<evidence type="ECO:0000313" key="6">
    <source>
        <dbReference type="Proteomes" id="UP001224812"/>
    </source>
</evidence>
<dbReference type="RefSeq" id="WP_090922154.1">
    <property type="nucleotide sequence ID" value="NZ_CP016180.1"/>
</dbReference>
<organism evidence="4 5">
    <name type="scientific">Phocoenobacter skyensis</name>
    <dbReference type="NCBI Taxonomy" id="97481"/>
    <lineage>
        <taxon>Bacteria</taxon>
        <taxon>Pseudomonadati</taxon>
        <taxon>Pseudomonadota</taxon>
        <taxon>Gammaproteobacteria</taxon>
        <taxon>Pasteurellales</taxon>
        <taxon>Pasteurellaceae</taxon>
        <taxon>Phocoenobacter</taxon>
    </lineage>
</organism>
<evidence type="ECO:0000313" key="2">
    <source>
        <dbReference type="EMBL" id="MDP8085735.1"/>
    </source>
</evidence>
<dbReference type="PROSITE" id="PS51257">
    <property type="entry name" value="PROKAR_LIPOPROTEIN"/>
    <property type="match status" value="1"/>
</dbReference>
<evidence type="ECO:0000256" key="1">
    <source>
        <dbReference type="SAM" id="SignalP"/>
    </source>
</evidence>
<keyword evidence="1" id="KW-0732">Signal</keyword>
<dbReference type="Proteomes" id="UP001224812">
    <property type="component" value="Unassembled WGS sequence"/>
</dbReference>
<dbReference type="AlphaFoldDB" id="A0A1H7XZ75"/>
<reference evidence="5" key="1">
    <citation type="submission" date="2016-10" db="EMBL/GenBank/DDBJ databases">
        <authorList>
            <person name="Varghese N."/>
            <person name="Submissions S."/>
        </authorList>
    </citation>
    <scope>NUCLEOTIDE SEQUENCE [LARGE SCALE GENOMIC DNA]</scope>
    <source>
        <strain evidence="5">DSM 24204</strain>
    </source>
</reference>
<keyword evidence="6" id="KW-1185">Reference proteome</keyword>
<gene>
    <name evidence="2" type="ORF">QJT92_07370</name>
    <name evidence="3" type="ORF">QJU97_05950</name>
    <name evidence="4" type="ORF">SAMN05444853_11527</name>
</gene>
<dbReference type="Proteomes" id="UP001231736">
    <property type="component" value="Unassembled WGS sequence"/>
</dbReference>
<dbReference type="GeneID" id="83543669"/>
<reference evidence="2 6" key="3">
    <citation type="journal article" date="2023" name="Front. Microbiol.">
        <title>Phylogeography and host specificity of Pasteurellaceae pathogenic to sea-farmed fish in the north-east Atlantic.</title>
        <authorList>
            <person name="Gulla S."/>
            <person name="Colquhoun D.J."/>
            <person name="Olsen A.B."/>
            <person name="Spilsberg B."/>
            <person name="Lagesen K."/>
            <person name="Aakesson C.P."/>
            <person name="Strom S."/>
            <person name="Manji F."/>
            <person name="Birkbeck T.H."/>
            <person name="Nilsen H.K."/>
        </authorList>
    </citation>
    <scope>NUCLEOTIDE SEQUENCE [LARGE SCALE GENOMIC DNA]</scope>
    <source>
        <strain evidence="2 6">VIO11850</strain>
    </source>
</reference>